<dbReference type="eggNOG" id="COG3745">
    <property type="taxonomic scope" value="Bacteria"/>
</dbReference>
<name>H8L1F7_FRAAD</name>
<gene>
    <name evidence="3" type="ordered locus">Fraau_0188</name>
</gene>
<dbReference type="Pfam" id="PF16976">
    <property type="entry name" value="RcpC"/>
    <property type="match status" value="1"/>
</dbReference>
<dbReference type="RefSeq" id="WP_014401691.1">
    <property type="nucleotide sequence ID" value="NC_017033.1"/>
</dbReference>
<dbReference type="Proteomes" id="UP000005234">
    <property type="component" value="Chromosome"/>
</dbReference>
<dbReference type="InterPro" id="IPR017592">
    <property type="entry name" value="Pilus_assmbl_Flp-typ_CpaB"/>
</dbReference>
<dbReference type="STRING" id="767434.Fraau_0188"/>
<protein>
    <submittedName>
        <fullName evidence="3">Flp pilus assembly protein CpaB</fullName>
    </submittedName>
</protein>
<evidence type="ECO:0000259" key="2">
    <source>
        <dbReference type="Pfam" id="PF16976"/>
    </source>
</evidence>
<dbReference type="InterPro" id="IPR031571">
    <property type="entry name" value="RcpC_dom"/>
</dbReference>
<dbReference type="EMBL" id="CP003350">
    <property type="protein sequence ID" value="AFC84685.1"/>
    <property type="molecule type" value="Genomic_DNA"/>
</dbReference>
<feature type="region of interest" description="Disordered" evidence="1">
    <location>
        <begin position="313"/>
        <end position="341"/>
    </location>
</feature>
<keyword evidence="4" id="KW-1185">Reference proteome</keyword>
<evidence type="ECO:0000313" key="3">
    <source>
        <dbReference type="EMBL" id="AFC84685.1"/>
    </source>
</evidence>
<reference evidence="3" key="1">
    <citation type="submission" date="2012-02" db="EMBL/GenBank/DDBJ databases">
        <title>The complete genome of Frateuria aurantia DSM 6220.</title>
        <authorList>
            <consortium name="US DOE Joint Genome Institute (JGI-PGF)"/>
            <person name="Lucas S."/>
            <person name="Copeland A."/>
            <person name="Lapidus A."/>
            <person name="Glavina del Rio T."/>
            <person name="Dalin E."/>
            <person name="Tice H."/>
            <person name="Bruce D."/>
            <person name="Goodwin L."/>
            <person name="Pitluck S."/>
            <person name="Peters L."/>
            <person name="Ovchinnikova G."/>
            <person name="Teshima H."/>
            <person name="Kyrpides N."/>
            <person name="Mavromatis K."/>
            <person name="Ivanova N."/>
            <person name="Brettin T."/>
            <person name="Detter J.C."/>
            <person name="Han C."/>
            <person name="Larimer F."/>
            <person name="Land M."/>
            <person name="Hauser L."/>
            <person name="Markowitz V."/>
            <person name="Cheng J.-F."/>
            <person name="Hugenholtz P."/>
            <person name="Woyke T."/>
            <person name="Wu D."/>
            <person name="Brambilla E."/>
            <person name="Klenk H.-P."/>
            <person name="Eisen J.A."/>
        </authorList>
    </citation>
    <scope>NUCLEOTIDE SEQUENCE</scope>
    <source>
        <strain evidence="3">DSM 6220</strain>
    </source>
</reference>
<feature type="region of interest" description="Disordered" evidence="1">
    <location>
        <begin position="192"/>
        <end position="219"/>
    </location>
</feature>
<dbReference type="HOGENOM" id="CLU_057068_0_1_6"/>
<dbReference type="KEGG" id="fau:Fraau_0188"/>
<evidence type="ECO:0000313" key="4">
    <source>
        <dbReference type="Proteomes" id="UP000005234"/>
    </source>
</evidence>
<dbReference type="NCBIfam" id="TIGR03177">
    <property type="entry name" value="pilus_cpaB"/>
    <property type="match status" value="1"/>
</dbReference>
<accession>H8L1F7</accession>
<evidence type="ECO:0000256" key="1">
    <source>
        <dbReference type="SAM" id="MobiDB-lite"/>
    </source>
</evidence>
<feature type="domain" description="Flp pilus assembly protein RcpC/CpaB" evidence="2">
    <location>
        <begin position="115"/>
        <end position="255"/>
    </location>
</feature>
<organism evidence="3 4">
    <name type="scientific">Frateuria aurantia (strain ATCC 33424 / DSM 6220 / KCTC 2777 / LMG 1558 / NBRC 3245 / NCIMB 13370)</name>
    <name type="common">Acetobacter aurantius</name>
    <dbReference type="NCBI Taxonomy" id="767434"/>
    <lineage>
        <taxon>Bacteria</taxon>
        <taxon>Pseudomonadati</taxon>
        <taxon>Pseudomonadota</taxon>
        <taxon>Gammaproteobacteria</taxon>
        <taxon>Lysobacterales</taxon>
        <taxon>Rhodanobacteraceae</taxon>
        <taxon>Frateuria</taxon>
    </lineage>
</organism>
<proteinExistence type="predicted"/>
<sequence length="341" mass="35036">MQQATRILAILFALLAVLLAVIAFALHRRSPSAALPPPAASPHVAAAPAAGVPVVYAKQRLPADQPIDPALLAVKLSSRAPIGSYHAIKELDQSVPLIDLPAGSIPRADVIQHGISLALKTGERAIAVPIDELASAGDRIVAGSEVDVFASYRPTSAPGDSMKLPGQDATWNRLLLSRIRVLAVGSHDLPRLEPASATTTTMPGGSGQRLASASPGAGESASQAAARTAVLAIPVELVSRLLLASQNGKLVLALRNPLDSGQPDPDLFPAPTSALAARSRLSPTRRALLATPENTAFAGTDLRAISGAAVLPAPPMDRPRPAASGIEVIRGSLPPSRSPAQ</sequence>
<dbReference type="AlphaFoldDB" id="H8L1F7"/>